<organism evidence="3 4">
    <name type="scientific">Ectopseudomonas chengduensis</name>
    <dbReference type="NCBI Taxonomy" id="489632"/>
    <lineage>
        <taxon>Bacteria</taxon>
        <taxon>Pseudomonadati</taxon>
        <taxon>Pseudomonadota</taxon>
        <taxon>Gammaproteobacteria</taxon>
        <taxon>Pseudomonadales</taxon>
        <taxon>Pseudomonadaceae</taxon>
        <taxon>Ectopseudomonas</taxon>
    </lineage>
</organism>
<reference evidence="4" key="1">
    <citation type="submission" date="2016-10" db="EMBL/GenBank/DDBJ databases">
        <authorList>
            <person name="Varghese N."/>
            <person name="Submissions S."/>
        </authorList>
    </citation>
    <scope>NUCLEOTIDE SEQUENCE [LARGE SCALE GENOMIC DNA]</scope>
    <source>
        <strain evidence="4">DSM 26382</strain>
    </source>
</reference>
<dbReference type="Gene3D" id="3.30.420.40">
    <property type="match status" value="2"/>
</dbReference>
<dbReference type="RefSeq" id="WP_017362200.1">
    <property type="nucleotide sequence ID" value="NZ_FMZQ01000007.1"/>
</dbReference>
<gene>
    <name evidence="3" type="ORF">SAMN05216576_10744</name>
</gene>
<dbReference type="GeneID" id="57609163"/>
<name>A0A1G6PRT5_9GAMM</name>
<dbReference type="InterPro" id="IPR049067">
    <property type="entry name" value="MreB-like_C"/>
</dbReference>
<protein>
    <submittedName>
        <fullName evidence="3">Plasmid segregation protein ParM</fullName>
    </submittedName>
</protein>
<dbReference type="Pfam" id="PF21522">
    <property type="entry name" value="MreB-like_C"/>
    <property type="match status" value="1"/>
</dbReference>
<sequence>MKAQKKTIVPRLVADDNGYADHKIAWFDSDRKILTLKVPSLIEVGSTNSLSDAQGNAVGAYEVGGVRYTCDPTVRNPMNIRNSEYPTSLANRVLVNHALTRAGLLGMPARIAVTLPLRDYYNQDGSVNETLKAATINNFTQGEGKTVTVIGSEAQPEILSVSAYCEALCGYFDWAMDEACNIRDEAMNLQGEIAIVDIGGSTTDILAVQLSDNRLIINNASSGTEKAGVLDAKNALDAKVREHMVKEGVAVSGHDKSLPAWFVNLIMQKGEAKYLSKDWKLADIRDEACGEVAERITSYIRSKLGNLGNYQVIIVIGGGAIVFKQWLEQMLPGAEFMDEFANARGALKYMAAWGSFEDQ</sequence>
<dbReference type="SUPFAM" id="SSF53067">
    <property type="entry name" value="Actin-like ATPase domain"/>
    <property type="match status" value="2"/>
</dbReference>
<dbReference type="Pfam" id="PF06406">
    <property type="entry name" value="StbA_N"/>
    <property type="match status" value="1"/>
</dbReference>
<dbReference type="CDD" id="cd24022">
    <property type="entry name" value="ASKHA_NBD_ParM_R1-like"/>
    <property type="match status" value="1"/>
</dbReference>
<dbReference type="Proteomes" id="UP000199467">
    <property type="component" value="Unassembled WGS sequence"/>
</dbReference>
<evidence type="ECO:0000259" key="2">
    <source>
        <dbReference type="Pfam" id="PF21522"/>
    </source>
</evidence>
<proteinExistence type="predicted"/>
<dbReference type="EMBL" id="FMZQ01000007">
    <property type="protein sequence ID" value="SDC82374.1"/>
    <property type="molecule type" value="Genomic_DNA"/>
</dbReference>
<evidence type="ECO:0000313" key="3">
    <source>
        <dbReference type="EMBL" id="SDC82374.1"/>
    </source>
</evidence>
<evidence type="ECO:0000259" key="1">
    <source>
        <dbReference type="Pfam" id="PF06406"/>
    </source>
</evidence>
<accession>A0A1G6PRT5</accession>
<feature type="domain" description="Actin homologue MreB-like C-terminal" evidence="2">
    <location>
        <begin position="195"/>
        <end position="328"/>
    </location>
</feature>
<evidence type="ECO:0000313" key="4">
    <source>
        <dbReference type="Proteomes" id="UP000199467"/>
    </source>
</evidence>
<keyword evidence="4" id="KW-1185">Reference proteome</keyword>
<dbReference type="AlphaFoldDB" id="A0A1G6PRT5"/>
<feature type="domain" description="Plasmid segregation protein ParM/StbA N-terminal" evidence="1">
    <location>
        <begin position="15"/>
        <end position="163"/>
    </location>
</feature>
<dbReference type="InterPro" id="IPR043129">
    <property type="entry name" value="ATPase_NBD"/>
</dbReference>
<dbReference type="InterPro" id="IPR056367">
    <property type="entry name" value="ASKHA_NBD_ParM_R1-like"/>
</dbReference>
<dbReference type="InterPro" id="IPR009440">
    <property type="entry name" value="ParM/StbA_N"/>
</dbReference>